<dbReference type="VEuPathDB" id="GiardiaDB:QR46_4343"/>
<proteinExistence type="predicted"/>
<reference evidence="2 3" key="1">
    <citation type="journal article" date="2015" name="Mol. Biochem. Parasitol.">
        <title>Identification of polymorphic genes for use in assemblage B genotyping assays through comparative genomics of multiple assemblage B Giardia duodenalis isolates.</title>
        <authorList>
            <person name="Wielinga C."/>
            <person name="Thompson R.C."/>
            <person name="Monis P."/>
            <person name="Ryan U."/>
        </authorList>
    </citation>
    <scope>NUCLEOTIDE SEQUENCE [LARGE SCALE GENOMIC DNA]</scope>
    <source>
        <strain evidence="2 3">BAH15c1</strain>
    </source>
</reference>
<feature type="region of interest" description="Disordered" evidence="1">
    <location>
        <begin position="99"/>
        <end position="119"/>
    </location>
</feature>
<dbReference type="EMBL" id="JXTI01000163">
    <property type="protein sequence ID" value="KWX11685.1"/>
    <property type="molecule type" value="Genomic_DNA"/>
</dbReference>
<protein>
    <submittedName>
        <fullName evidence="2">Uncharacterized protein</fullName>
    </submittedName>
</protein>
<dbReference type="AlphaFoldDB" id="A0A132NNK9"/>
<gene>
    <name evidence="2" type="ORF">QR46_4343</name>
</gene>
<feature type="compositionally biased region" description="Polar residues" evidence="1">
    <location>
        <begin position="144"/>
        <end position="153"/>
    </location>
</feature>
<organism evidence="2 3">
    <name type="scientific">Giardia duodenalis assemblage B</name>
    <dbReference type="NCBI Taxonomy" id="1394984"/>
    <lineage>
        <taxon>Eukaryota</taxon>
        <taxon>Metamonada</taxon>
        <taxon>Diplomonadida</taxon>
        <taxon>Hexamitidae</taxon>
        <taxon>Giardiinae</taxon>
        <taxon>Giardia</taxon>
    </lineage>
</organism>
<accession>A0A132NNK9</accession>
<evidence type="ECO:0000256" key="1">
    <source>
        <dbReference type="SAM" id="MobiDB-lite"/>
    </source>
</evidence>
<comment type="caution">
    <text evidence="2">The sequence shown here is derived from an EMBL/GenBank/DDBJ whole genome shotgun (WGS) entry which is preliminary data.</text>
</comment>
<evidence type="ECO:0000313" key="2">
    <source>
        <dbReference type="EMBL" id="KWX11685.1"/>
    </source>
</evidence>
<name>A0A132NNK9_GIAIN</name>
<feature type="region of interest" description="Disordered" evidence="1">
    <location>
        <begin position="133"/>
        <end position="153"/>
    </location>
</feature>
<evidence type="ECO:0000313" key="3">
    <source>
        <dbReference type="Proteomes" id="UP000070089"/>
    </source>
</evidence>
<sequence>MSDDIKSVTSDVSTHLMYNGVARPSHSSKEESASSISNFIVSKGRRQLEAYSITSVSQSLVCSESPADRSQGELFSGSICTQGPIQLCALTSSSSLNNGHSSQSCTSPDNKDGGQAKGPSSCFDLYSSSLSPGSTQGKAAANECSETSEGGSDLRVSTLNEHGSLHVGLNLSSLSINPLQSKAMRELSLSWKRKVEDEERIARALTVPCTGPYHRLYGMSRIAARDNTQRKVLSVESKVSLRPFTLFLCTDPDLKSSKFIVVTRHVDTIDSGLMELWGPWSTFACGVYFRQYFSLPNSQEPPSVIFNPVTISGVKIAVSQNKK</sequence>
<dbReference type="Proteomes" id="UP000070089">
    <property type="component" value="Unassembled WGS sequence"/>
</dbReference>
<dbReference type="OrthoDB" id="10657880at2759"/>